<reference evidence="2 3" key="1">
    <citation type="submission" date="2018-06" db="EMBL/GenBank/DDBJ databases">
        <title>Genomic Encyclopedia of Archaeal and Bacterial Type Strains, Phase II (KMG-II): from individual species to whole genera.</title>
        <authorList>
            <person name="Goeker M."/>
        </authorList>
    </citation>
    <scope>NUCLEOTIDE SEQUENCE [LARGE SCALE GENOMIC DNA]</scope>
    <source>
        <strain evidence="2 3">DSM 14825</strain>
    </source>
</reference>
<keyword evidence="1" id="KW-1133">Transmembrane helix</keyword>
<dbReference type="EMBL" id="QLLR01000001">
    <property type="protein sequence ID" value="RAJ37501.1"/>
    <property type="molecule type" value="Genomic_DNA"/>
</dbReference>
<comment type="caution">
    <text evidence="2">The sequence shown here is derived from an EMBL/GenBank/DDBJ whole genome shotgun (WGS) entry which is preliminary data.</text>
</comment>
<dbReference type="Proteomes" id="UP000249754">
    <property type="component" value="Unassembled WGS sequence"/>
</dbReference>
<accession>A0A327T8Y7</accession>
<evidence type="ECO:0000313" key="2">
    <source>
        <dbReference type="EMBL" id="RAJ37501.1"/>
    </source>
</evidence>
<organism evidence="2 3">
    <name type="scientific">Pedobacter cryoconitis</name>
    <dbReference type="NCBI Taxonomy" id="188932"/>
    <lineage>
        <taxon>Bacteria</taxon>
        <taxon>Pseudomonadati</taxon>
        <taxon>Bacteroidota</taxon>
        <taxon>Sphingobacteriia</taxon>
        <taxon>Sphingobacteriales</taxon>
        <taxon>Sphingobacteriaceae</taxon>
        <taxon>Pedobacter</taxon>
    </lineage>
</organism>
<dbReference type="AlphaFoldDB" id="A0A327T8Y7"/>
<sequence>MTAVEINQQLSQLVQNPSLLEKADKEYYGTITADEFKITRAQGANRSSFYPVITGHISSAQTGSPRTQTEIILTFRVHKLFRALFWFPLANFIITLADIAYNTISGTNPENAGWDYFLTVLGVSPLFILLLLLLPRIFGFFSSTTNSIAQFRKIWKAEEIPA</sequence>
<evidence type="ECO:0000313" key="3">
    <source>
        <dbReference type="Proteomes" id="UP000249754"/>
    </source>
</evidence>
<proteinExistence type="predicted"/>
<gene>
    <name evidence="2" type="ORF">LY11_00579</name>
</gene>
<feature type="transmembrane region" description="Helical" evidence="1">
    <location>
        <begin position="83"/>
        <end position="104"/>
    </location>
</feature>
<protein>
    <submittedName>
        <fullName evidence="2">Uncharacterized protein</fullName>
    </submittedName>
</protein>
<keyword evidence="1" id="KW-0812">Transmembrane</keyword>
<keyword evidence="1" id="KW-0472">Membrane</keyword>
<evidence type="ECO:0000256" key="1">
    <source>
        <dbReference type="SAM" id="Phobius"/>
    </source>
</evidence>
<name>A0A327T8Y7_9SPHI</name>
<feature type="transmembrane region" description="Helical" evidence="1">
    <location>
        <begin position="116"/>
        <end position="134"/>
    </location>
</feature>